<keyword evidence="1" id="KW-0812">Transmembrane</keyword>
<dbReference type="EMBL" id="QGTZ01000003">
    <property type="protein sequence ID" value="PWW43203.1"/>
    <property type="molecule type" value="Genomic_DNA"/>
</dbReference>
<sequence length="53" mass="6326">MLISYYIQYKTSEKKRKKAHIILLNRTRYVSFYDLPKIILIISLSLSYSVLLS</sequence>
<proteinExistence type="predicted"/>
<dbReference type="AlphaFoldDB" id="A0A855XY21"/>
<keyword evidence="1" id="KW-1133">Transmembrane helix</keyword>
<dbReference type="Proteomes" id="UP000247078">
    <property type="component" value="Unassembled WGS sequence"/>
</dbReference>
<organism evidence="2 4">
    <name type="scientific">Paenibacillus pabuli</name>
    <dbReference type="NCBI Taxonomy" id="1472"/>
    <lineage>
        <taxon>Bacteria</taxon>
        <taxon>Bacillati</taxon>
        <taxon>Bacillota</taxon>
        <taxon>Bacilli</taxon>
        <taxon>Bacillales</taxon>
        <taxon>Paenibacillaceae</taxon>
        <taxon>Paenibacillus</taxon>
    </lineage>
</organism>
<comment type="caution">
    <text evidence="2">The sequence shown here is derived from an EMBL/GenBank/DDBJ whole genome shotgun (WGS) entry which is preliminary data.</text>
</comment>
<dbReference type="EMBL" id="QLLI01000001">
    <property type="protein sequence ID" value="RAJ03233.1"/>
    <property type="molecule type" value="Genomic_DNA"/>
</dbReference>
<keyword evidence="5" id="KW-1185">Reference proteome</keyword>
<evidence type="ECO:0000313" key="5">
    <source>
        <dbReference type="Proteomes" id="UP000248827"/>
    </source>
</evidence>
<accession>A0A855XY21</accession>
<name>A0A855XY21_9BACL</name>
<feature type="transmembrane region" description="Helical" evidence="1">
    <location>
        <begin position="35"/>
        <end position="52"/>
    </location>
</feature>
<evidence type="ECO:0000256" key="1">
    <source>
        <dbReference type="SAM" id="Phobius"/>
    </source>
</evidence>
<protein>
    <submittedName>
        <fullName evidence="2">Uncharacterized protein</fullName>
    </submittedName>
</protein>
<dbReference type="Proteomes" id="UP000248827">
    <property type="component" value="Unassembled WGS sequence"/>
</dbReference>
<evidence type="ECO:0000313" key="2">
    <source>
        <dbReference type="EMBL" id="PWW43203.1"/>
    </source>
</evidence>
<gene>
    <name evidence="3" type="ORF">DET54_101428</name>
    <name evidence="2" type="ORF">DET56_103251</name>
</gene>
<reference evidence="2 4" key="1">
    <citation type="submission" date="2018-05" db="EMBL/GenBank/DDBJ databases">
        <title>Freshwater and sediment microbial communities from various areas in North America, analyzing microbe dynamics in response to fracking.</title>
        <authorList>
            <person name="Lamendella R."/>
        </authorList>
    </citation>
    <scope>NUCLEOTIDE SEQUENCE [LARGE SCALE GENOMIC DNA]</scope>
    <source>
        <strain evidence="2 4">DB-3</strain>
        <strain evidence="3 5">NG-13</strain>
    </source>
</reference>
<evidence type="ECO:0000313" key="4">
    <source>
        <dbReference type="Proteomes" id="UP000247078"/>
    </source>
</evidence>
<evidence type="ECO:0000313" key="3">
    <source>
        <dbReference type="EMBL" id="RAJ03233.1"/>
    </source>
</evidence>
<keyword evidence="1" id="KW-0472">Membrane</keyword>